<dbReference type="EMBL" id="CP031165">
    <property type="protein sequence ID" value="AXV09490.1"/>
    <property type="molecule type" value="Genomic_DNA"/>
</dbReference>
<accession>A0A346Y4U3</accession>
<dbReference type="InterPro" id="IPR025461">
    <property type="entry name" value="ABA4-like"/>
</dbReference>
<gene>
    <name evidence="2" type="ORF">DVS28_a4833</name>
</gene>
<dbReference type="Proteomes" id="UP000264006">
    <property type="component" value="Chromosome"/>
</dbReference>
<keyword evidence="3" id="KW-1185">Reference proteome</keyword>
<keyword evidence="1" id="KW-0472">Membrane</keyword>
<evidence type="ECO:0008006" key="4">
    <source>
        <dbReference type="Google" id="ProtNLM"/>
    </source>
</evidence>
<dbReference type="OrthoDB" id="345237at2"/>
<protein>
    <recommendedName>
        <fullName evidence="4">DUF4281 domain-containing protein</fullName>
    </recommendedName>
</protein>
<dbReference type="AlphaFoldDB" id="A0A346Y4U3"/>
<feature type="transmembrane region" description="Helical" evidence="1">
    <location>
        <begin position="96"/>
        <end position="114"/>
    </location>
</feature>
<proteinExistence type="predicted"/>
<sequence length="124" mass="13587">MWLAMIVLPRATLTRRLVRAAVPLQAALGLGYVGLIGRGIALGGERVDFTDGESVARGMANPEGMLAGWMHYLAFDLFVGEWIHRTALEEGINARLALLLTWWAGPAGLTCFLWQRRRAGRLAA</sequence>
<keyword evidence="1" id="KW-0812">Transmembrane</keyword>
<evidence type="ECO:0000313" key="2">
    <source>
        <dbReference type="EMBL" id="AXV09490.1"/>
    </source>
</evidence>
<name>A0A346Y4U3_9ACTN</name>
<dbReference type="Pfam" id="PF14108">
    <property type="entry name" value="ABA4-like"/>
    <property type="match status" value="1"/>
</dbReference>
<evidence type="ECO:0000313" key="3">
    <source>
        <dbReference type="Proteomes" id="UP000264006"/>
    </source>
</evidence>
<feature type="transmembrane region" description="Helical" evidence="1">
    <location>
        <begin position="20"/>
        <end position="43"/>
    </location>
</feature>
<organism evidence="2 3">
    <name type="scientific">Euzebya pacifica</name>
    <dbReference type="NCBI Taxonomy" id="1608957"/>
    <lineage>
        <taxon>Bacteria</taxon>
        <taxon>Bacillati</taxon>
        <taxon>Actinomycetota</taxon>
        <taxon>Nitriliruptoria</taxon>
        <taxon>Euzebyales</taxon>
    </lineage>
</organism>
<dbReference type="KEGG" id="euz:DVS28_a4833"/>
<reference evidence="2 3" key="1">
    <citation type="submission" date="2018-09" db="EMBL/GenBank/DDBJ databases">
        <title>Complete genome sequence of Euzebya sp. DY32-46 isolated from seawater of Pacific Ocean.</title>
        <authorList>
            <person name="Xu L."/>
            <person name="Wu Y.-H."/>
            <person name="Xu X.-W."/>
        </authorList>
    </citation>
    <scope>NUCLEOTIDE SEQUENCE [LARGE SCALE GENOMIC DNA]</scope>
    <source>
        <strain evidence="2 3">DY32-46</strain>
    </source>
</reference>
<keyword evidence="1" id="KW-1133">Transmembrane helix</keyword>
<evidence type="ECO:0000256" key="1">
    <source>
        <dbReference type="SAM" id="Phobius"/>
    </source>
</evidence>